<feature type="transmembrane region" description="Helical" evidence="5">
    <location>
        <begin position="81"/>
        <end position="101"/>
    </location>
</feature>
<feature type="transmembrane region" description="Helical" evidence="5">
    <location>
        <begin position="145"/>
        <end position="173"/>
    </location>
</feature>
<evidence type="ECO:0000256" key="1">
    <source>
        <dbReference type="ARBA" id="ARBA00004141"/>
    </source>
</evidence>
<comment type="caution">
    <text evidence="7">The sequence shown here is derived from an EMBL/GenBank/DDBJ whole genome shotgun (WGS) entry which is preliminary data.</text>
</comment>
<gene>
    <name evidence="7" type="ORF">HK103_002582</name>
</gene>
<dbReference type="Pfam" id="PF01694">
    <property type="entry name" value="Rhomboid"/>
    <property type="match status" value="1"/>
</dbReference>
<evidence type="ECO:0000256" key="5">
    <source>
        <dbReference type="SAM" id="Phobius"/>
    </source>
</evidence>
<dbReference type="InterPro" id="IPR035952">
    <property type="entry name" value="Rhomboid-like_sf"/>
</dbReference>
<keyword evidence="4 5" id="KW-0472">Membrane</keyword>
<sequence length="262" mass="29298">MLSNGPSGFSNTPTTKALTILTGLTTLTTVLLGTTTTPKHFNVIKLILFPITYQSTTHLFLGNLILYNIRILERHWGSVKFTSLFIYSTLITTILQGILFYNGIKSSCGPFGFIFSCLIFYMNQIPPSYHIQVLGMTFSDRSFLYFIILQFCLVSGSKSVVAAACGLVTGMIVKYTGIKKWRVNSGLVKLCKKYILPLLQVDPPSRSQNTLPTESTTEPVLAHSEEDIVMLESMGFSRPRIIEALRFSRNDIQRAIAYLLEN</sequence>
<dbReference type="SUPFAM" id="SSF144091">
    <property type="entry name" value="Rhomboid-like"/>
    <property type="match status" value="1"/>
</dbReference>
<name>A0AAD5U990_9FUNG</name>
<dbReference type="PANTHER" id="PTHR43066:SF21">
    <property type="entry name" value="UBIQUITIN-ASSOCIATED DOMAIN-CONTAINING PROTEIN 2"/>
    <property type="match status" value="1"/>
</dbReference>
<dbReference type="Gene3D" id="1.20.1540.10">
    <property type="entry name" value="Rhomboid-like"/>
    <property type="match status" value="1"/>
</dbReference>
<keyword evidence="3 5" id="KW-1133">Transmembrane helix</keyword>
<dbReference type="InterPro" id="IPR022764">
    <property type="entry name" value="Peptidase_S54_rhomboid_dom"/>
</dbReference>
<accession>A0AAD5U990</accession>
<organism evidence="7 8">
    <name type="scientific">Boothiomyces macroporosus</name>
    <dbReference type="NCBI Taxonomy" id="261099"/>
    <lineage>
        <taxon>Eukaryota</taxon>
        <taxon>Fungi</taxon>
        <taxon>Fungi incertae sedis</taxon>
        <taxon>Chytridiomycota</taxon>
        <taxon>Chytridiomycota incertae sedis</taxon>
        <taxon>Chytridiomycetes</taxon>
        <taxon>Rhizophydiales</taxon>
        <taxon>Terramycetaceae</taxon>
        <taxon>Boothiomyces</taxon>
    </lineage>
</organism>
<reference evidence="7" key="1">
    <citation type="submission" date="2020-05" db="EMBL/GenBank/DDBJ databases">
        <title>Phylogenomic resolution of chytrid fungi.</title>
        <authorList>
            <person name="Stajich J.E."/>
            <person name="Amses K."/>
            <person name="Simmons R."/>
            <person name="Seto K."/>
            <person name="Myers J."/>
            <person name="Bonds A."/>
            <person name="Quandt C.A."/>
            <person name="Barry K."/>
            <person name="Liu P."/>
            <person name="Grigoriev I."/>
            <person name="Longcore J.E."/>
            <person name="James T.Y."/>
        </authorList>
    </citation>
    <scope>NUCLEOTIDE SEQUENCE</scope>
    <source>
        <strain evidence="7">PLAUS21</strain>
    </source>
</reference>
<dbReference type="PROSITE" id="PS50030">
    <property type="entry name" value="UBA"/>
    <property type="match status" value="1"/>
</dbReference>
<evidence type="ECO:0000256" key="2">
    <source>
        <dbReference type="ARBA" id="ARBA00022692"/>
    </source>
</evidence>
<evidence type="ECO:0000313" key="8">
    <source>
        <dbReference type="Proteomes" id="UP001210925"/>
    </source>
</evidence>
<feature type="transmembrane region" description="Helical" evidence="5">
    <location>
        <begin position="108"/>
        <end position="125"/>
    </location>
</feature>
<dbReference type="GO" id="GO:0004252">
    <property type="term" value="F:serine-type endopeptidase activity"/>
    <property type="evidence" value="ECO:0007669"/>
    <property type="project" value="InterPro"/>
</dbReference>
<evidence type="ECO:0000256" key="4">
    <source>
        <dbReference type="ARBA" id="ARBA00023136"/>
    </source>
</evidence>
<comment type="subcellular location">
    <subcellularLocation>
        <location evidence="1">Membrane</location>
        <topology evidence="1">Multi-pass membrane protein</topology>
    </subcellularLocation>
</comment>
<dbReference type="SMART" id="SM00165">
    <property type="entry name" value="UBA"/>
    <property type="match status" value="1"/>
</dbReference>
<dbReference type="Proteomes" id="UP001210925">
    <property type="component" value="Unassembled WGS sequence"/>
</dbReference>
<dbReference type="GO" id="GO:0016020">
    <property type="term" value="C:membrane"/>
    <property type="evidence" value="ECO:0007669"/>
    <property type="project" value="UniProtKB-SubCell"/>
</dbReference>
<dbReference type="Pfam" id="PF00627">
    <property type="entry name" value="UBA"/>
    <property type="match status" value="1"/>
</dbReference>
<evidence type="ECO:0000256" key="3">
    <source>
        <dbReference type="ARBA" id="ARBA00022989"/>
    </source>
</evidence>
<feature type="transmembrane region" description="Helical" evidence="5">
    <location>
        <begin position="46"/>
        <end position="69"/>
    </location>
</feature>
<dbReference type="InterPro" id="IPR009060">
    <property type="entry name" value="UBA-like_sf"/>
</dbReference>
<keyword evidence="2 5" id="KW-0812">Transmembrane</keyword>
<keyword evidence="8" id="KW-1185">Reference proteome</keyword>
<dbReference type="EMBL" id="JADGKB010000194">
    <property type="protein sequence ID" value="KAJ3251207.1"/>
    <property type="molecule type" value="Genomic_DNA"/>
</dbReference>
<feature type="transmembrane region" description="Helical" evidence="5">
    <location>
        <begin position="17"/>
        <end position="34"/>
    </location>
</feature>
<dbReference type="AlphaFoldDB" id="A0AAD5U990"/>
<feature type="domain" description="UBA" evidence="6">
    <location>
        <begin position="222"/>
        <end position="262"/>
    </location>
</feature>
<dbReference type="SUPFAM" id="SSF46934">
    <property type="entry name" value="UBA-like"/>
    <property type="match status" value="1"/>
</dbReference>
<protein>
    <recommendedName>
        <fullName evidence="6">UBA domain-containing protein</fullName>
    </recommendedName>
</protein>
<proteinExistence type="predicted"/>
<dbReference type="Gene3D" id="1.10.8.10">
    <property type="entry name" value="DNA helicase RuvA subunit, C-terminal domain"/>
    <property type="match status" value="1"/>
</dbReference>
<evidence type="ECO:0000259" key="6">
    <source>
        <dbReference type="PROSITE" id="PS50030"/>
    </source>
</evidence>
<evidence type="ECO:0000313" key="7">
    <source>
        <dbReference type="EMBL" id="KAJ3251207.1"/>
    </source>
</evidence>
<dbReference type="PANTHER" id="PTHR43066">
    <property type="entry name" value="RHOMBOID-RELATED PROTEIN"/>
    <property type="match status" value="1"/>
</dbReference>
<dbReference type="InterPro" id="IPR015940">
    <property type="entry name" value="UBA"/>
</dbReference>